<gene>
    <name evidence="3" type="ORF">Bpfe_008470</name>
</gene>
<keyword evidence="2" id="KW-0812">Transmembrane</keyword>
<accession>A0AAD8BW60</accession>
<name>A0AAD8BW60_BIOPF</name>
<protein>
    <submittedName>
        <fullName evidence="3">Uncharacterized protein</fullName>
    </submittedName>
</protein>
<reference evidence="3" key="2">
    <citation type="submission" date="2023-04" db="EMBL/GenBank/DDBJ databases">
        <authorList>
            <person name="Bu L."/>
            <person name="Lu L."/>
            <person name="Laidemitt M.R."/>
            <person name="Zhang S.M."/>
            <person name="Mutuku M."/>
            <person name="Mkoji G."/>
            <person name="Steinauer M."/>
            <person name="Loker E.S."/>
        </authorList>
    </citation>
    <scope>NUCLEOTIDE SEQUENCE</scope>
    <source>
        <strain evidence="3">KasaAsao</strain>
        <tissue evidence="3">Whole Snail</tissue>
    </source>
</reference>
<keyword evidence="2" id="KW-0472">Membrane</keyword>
<sequence>MRPLSLARISGMRLLKVRRRDTSPVSTISYLHHATALSATVVKNVTGALGQASGEMAHTSSSSSSSSFGGDDRASFIESHAQYSFIAVVALMSLFLVITISATGLLLAFCRKKNAVFTAPSKPEADSNLELDDIDGSDVDFCRGDKGECYYHLSDDDDDSTGEDAEIGDDDSEKEAERIKRLSKRSRTFPQLKRILGRHRGNKTIGAKDTRISTVIEPLMSKDDSANVLNRKIDSYLDNSGQESQRAKAIVCRNPNHRHYNRQHHNCLYNRPHYHQKSQHRVSRHHSHRSTCCSKLHRSHTIHYIPQTEPKTQCQRAQAACGVQIKVQDMEVIMSDDRRVEPAEVGTVQLHYIPTVSSSVRYDANSIDHADDLFNETEESFSNLQLRLDVALCSDTHATPTADVYNNNCNNDFLNEEKLRTFVDTYSAHQTNSMVNGAPTGSRLMGDFLTCSTGSASSNDCIFSREKPHSDIISDSTAQEQLSHVQHPSNDIQLPPNGFTPFQNLSKHTQASELKYAAQNSSSKHMNSSETDHKYPKYAVSPACLHTPVETSSKRFIHHSGIDDHTPSNWDTSTVGNIDHCDFLASQRGNDQPFPGPHYNSNSSIGERSTSGHSDSAVDGPTVKTEFPVKNTFQCNFLIFPGNGNRSNPEKRTLENNNEDEPNDKLNEIKTSNDLFTDDEEDDLTLTLLK</sequence>
<feature type="region of interest" description="Disordered" evidence="1">
    <location>
        <begin position="584"/>
        <end position="623"/>
    </location>
</feature>
<feature type="region of interest" description="Disordered" evidence="1">
    <location>
        <begin position="485"/>
        <end position="504"/>
    </location>
</feature>
<evidence type="ECO:0000256" key="2">
    <source>
        <dbReference type="SAM" id="Phobius"/>
    </source>
</evidence>
<feature type="transmembrane region" description="Helical" evidence="2">
    <location>
        <begin position="83"/>
        <end position="109"/>
    </location>
</feature>
<dbReference type="AlphaFoldDB" id="A0AAD8BW60"/>
<evidence type="ECO:0000256" key="1">
    <source>
        <dbReference type="SAM" id="MobiDB-lite"/>
    </source>
</evidence>
<organism evidence="3 4">
    <name type="scientific">Biomphalaria pfeifferi</name>
    <name type="common">Bloodfluke planorb</name>
    <name type="synonym">Freshwater snail</name>
    <dbReference type="NCBI Taxonomy" id="112525"/>
    <lineage>
        <taxon>Eukaryota</taxon>
        <taxon>Metazoa</taxon>
        <taxon>Spiralia</taxon>
        <taxon>Lophotrochozoa</taxon>
        <taxon>Mollusca</taxon>
        <taxon>Gastropoda</taxon>
        <taxon>Heterobranchia</taxon>
        <taxon>Euthyneura</taxon>
        <taxon>Panpulmonata</taxon>
        <taxon>Hygrophila</taxon>
        <taxon>Lymnaeoidea</taxon>
        <taxon>Planorbidae</taxon>
        <taxon>Biomphalaria</taxon>
    </lineage>
</organism>
<dbReference type="EMBL" id="JASAOG010000027">
    <property type="protein sequence ID" value="KAK0061977.1"/>
    <property type="molecule type" value="Genomic_DNA"/>
</dbReference>
<feature type="compositionally biased region" description="Polar residues" evidence="1">
    <location>
        <begin position="599"/>
        <end position="614"/>
    </location>
</feature>
<reference evidence="3" key="1">
    <citation type="journal article" date="2023" name="PLoS Negl. Trop. Dis.">
        <title>A genome sequence for Biomphalaria pfeifferi, the major vector snail for the human-infecting parasite Schistosoma mansoni.</title>
        <authorList>
            <person name="Bu L."/>
            <person name="Lu L."/>
            <person name="Laidemitt M.R."/>
            <person name="Zhang S.M."/>
            <person name="Mutuku M."/>
            <person name="Mkoji G."/>
            <person name="Steinauer M."/>
            <person name="Loker E.S."/>
        </authorList>
    </citation>
    <scope>NUCLEOTIDE SEQUENCE</scope>
    <source>
        <strain evidence="3">KasaAsao</strain>
    </source>
</reference>
<feature type="region of interest" description="Disordered" evidence="1">
    <location>
        <begin position="641"/>
        <end position="667"/>
    </location>
</feature>
<proteinExistence type="predicted"/>
<evidence type="ECO:0000313" key="3">
    <source>
        <dbReference type="EMBL" id="KAK0061977.1"/>
    </source>
</evidence>
<feature type="region of interest" description="Disordered" evidence="1">
    <location>
        <begin position="153"/>
        <end position="175"/>
    </location>
</feature>
<keyword evidence="2" id="KW-1133">Transmembrane helix</keyword>
<feature type="compositionally biased region" description="Acidic residues" evidence="1">
    <location>
        <begin position="155"/>
        <end position="174"/>
    </location>
</feature>
<keyword evidence="4" id="KW-1185">Reference proteome</keyword>
<dbReference type="Proteomes" id="UP001233172">
    <property type="component" value="Unassembled WGS sequence"/>
</dbReference>
<comment type="caution">
    <text evidence="3">The sequence shown here is derived from an EMBL/GenBank/DDBJ whole genome shotgun (WGS) entry which is preliminary data.</text>
</comment>
<evidence type="ECO:0000313" key="4">
    <source>
        <dbReference type="Proteomes" id="UP001233172"/>
    </source>
</evidence>